<accession>W4G2P0</accession>
<reference evidence="1" key="1">
    <citation type="submission" date="2013-12" db="EMBL/GenBank/DDBJ databases">
        <title>The Genome Sequence of Aphanomyces astaci APO3.</title>
        <authorList>
            <consortium name="The Broad Institute Genomics Platform"/>
            <person name="Russ C."/>
            <person name="Tyler B."/>
            <person name="van West P."/>
            <person name="Dieguez-Uribeondo J."/>
            <person name="Young S.K."/>
            <person name="Zeng Q."/>
            <person name="Gargeya S."/>
            <person name="Fitzgerald M."/>
            <person name="Abouelleil A."/>
            <person name="Alvarado L."/>
            <person name="Chapman S.B."/>
            <person name="Gainer-Dewar J."/>
            <person name="Goldberg J."/>
            <person name="Griggs A."/>
            <person name="Gujja S."/>
            <person name="Hansen M."/>
            <person name="Howarth C."/>
            <person name="Imamovic A."/>
            <person name="Ireland A."/>
            <person name="Larimer J."/>
            <person name="McCowan C."/>
            <person name="Murphy C."/>
            <person name="Pearson M."/>
            <person name="Poon T.W."/>
            <person name="Priest M."/>
            <person name="Roberts A."/>
            <person name="Saif S."/>
            <person name="Shea T."/>
            <person name="Sykes S."/>
            <person name="Wortman J."/>
            <person name="Nusbaum C."/>
            <person name="Birren B."/>
        </authorList>
    </citation>
    <scope>NUCLEOTIDE SEQUENCE [LARGE SCALE GENOMIC DNA]</scope>
    <source>
        <strain evidence="1">APO3</strain>
    </source>
</reference>
<dbReference type="RefSeq" id="XP_009836962.1">
    <property type="nucleotide sequence ID" value="XM_009838660.1"/>
</dbReference>
<sequence length="166" mass="19035">MPTDGIDGDANIQYVNRLNAIGLKKIKDKKKAQQKYREKRKTRLTLLLASESAIIQPRVIAQVLRHLYRMHYSRIKAECDLYWHEAQEAWGGCEVLVSKNFTRYFEGQWLGGDCCNWHLHATAIHGLCATFVLLGDVAAEYSTSKKLPFELAALPCVKLRRRFKVA</sequence>
<dbReference type="VEuPathDB" id="FungiDB:H257_11663"/>
<organism evidence="1">
    <name type="scientific">Aphanomyces astaci</name>
    <name type="common">Crayfish plague agent</name>
    <dbReference type="NCBI Taxonomy" id="112090"/>
    <lineage>
        <taxon>Eukaryota</taxon>
        <taxon>Sar</taxon>
        <taxon>Stramenopiles</taxon>
        <taxon>Oomycota</taxon>
        <taxon>Saprolegniomycetes</taxon>
        <taxon>Saprolegniales</taxon>
        <taxon>Verrucalvaceae</taxon>
        <taxon>Aphanomyces</taxon>
    </lineage>
</organism>
<dbReference type="GeneID" id="20813659"/>
<dbReference type="AlphaFoldDB" id="W4G2P0"/>
<name>W4G2P0_APHAT</name>
<protein>
    <submittedName>
        <fullName evidence="1">Uncharacterized protein</fullName>
    </submittedName>
</protein>
<dbReference type="OrthoDB" id="128837at2759"/>
<gene>
    <name evidence="1" type="ORF">H257_11663</name>
</gene>
<dbReference type="EMBL" id="KI913148">
    <property type="protein sequence ID" value="ETV73536.1"/>
    <property type="molecule type" value="Genomic_DNA"/>
</dbReference>
<proteinExistence type="predicted"/>
<evidence type="ECO:0000313" key="1">
    <source>
        <dbReference type="EMBL" id="ETV73536.1"/>
    </source>
</evidence>